<keyword evidence="2" id="KW-1185">Reference proteome</keyword>
<name>A0A8H6XHG4_9AGAR</name>
<proteinExistence type="predicted"/>
<protein>
    <submittedName>
        <fullName evidence="1">Uncharacterized protein</fullName>
    </submittedName>
</protein>
<dbReference type="Proteomes" id="UP000623467">
    <property type="component" value="Unassembled WGS sequence"/>
</dbReference>
<comment type="caution">
    <text evidence="1">The sequence shown here is derived from an EMBL/GenBank/DDBJ whole genome shotgun (WGS) entry which is preliminary data.</text>
</comment>
<evidence type="ECO:0000313" key="1">
    <source>
        <dbReference type="EMBL" id="KAF7340754.1"/>
    </source>
</evidence>
<sequence length="224" mass="25112">MTGAISLSCSNYARAVPCAQHRVERRDPLRLLSEAASSTAECYNVPHVRRLAPPLPSLCCGFVFCVLNASCRLRVALHVYCTHPIVSSLHLGRFFPAARTEYLHPSILYRALPSSRLSRILTRTRTATATSSYPVKFQPGQRVALAPLARRDRPCAVSPWGAVLALCVTLFPHGTLYRARLVFRPLILVATSFQAVRRHDADLADASMWARWSWQERTNDETRK</sequence>
<accession>A0A8H6XHG4</accession>
<dbReference type="AlphaFoldDB" id="A0A8H6XHG4"/>
<gene>
    <name evidence="1" type="ORF">MSAN_02103800</name>
</gene>
<organism evidence="1 2">
    <name type="scientific">Mycena sanguinolenta</name>
    <dbReference type="NCBI Taxonomy" id="230812"/>
    <lineage>
        <taxon>Eukaryota</taxon>
        <taxon>Fungi</taxon>
        <taxon>Dikarya</taxon>
        <taxon>Basidiomycota</taxon>
        <taxon>Agaricomycotina</taxon>
        <taxon>Agaricomycetes</taxon>
        <taxon>Agaricomycetidae</taxon>
        <taxon>Agaricales</taxon>
        <taxon>Marasmiineae</taxon>
        <taxon>Mycenaceae</taxon>
        <taxon>Mycena</taxon>
    </lineage>
</organism>
<reference evidence="1" key="1">
    <citation type="submission" date="2020-05" db="EMBL/GenBank/DDBJ databases">
        <title>Mycena genomes resolve the evolution of fungal bioluminescence.</title>
        <authorList>
            <person name="Tsai I.J."/>
        </authorList>
    </citation>
    <scope>NUCLEOTIDE SEQUENCE</scope>
    <source>
        <strain evidence="1">160909Yilan</strain>
    </source>
</reference>
<dbReference type="EMBL" id="JACAZH010000029">
    <property type="protein sequence ID" value="KAF7340754.1"/>
    <property type="molecule type" value="Genomic_DNA"/>
</dbReference>
<evidence type="ECO:0000313" key="2">
    <source>
        <dbReference type="Proteomes" id="UP000623467"/>
    </source>
</evidence>